<gene>
    <name evidence="1" type="ORF">TNCT_329441</name>
</gene>
<dbReference type="AlphaFoldDB" id="A0A8X6HEJ9"/>
<keyword evidence="2" id="KW-1185">Reference proteome</keyword>
<comment type="caution">
    <text evidence="1">The sequence shown here is derived from an EMBL/GenBank/DDBJ whole genome shotgun (WGS) entry which is preliminary data.</text>
</comment>
<evidence type="ECO:0000313" key="1">
    <source>
        <dbReference type="EMBL" id="GFR21378.1"/>
    </source>
</evidence>
<evidence type="ECO:0000313" key="2">
    <source>
        <dbReference type="Proteomes" id="UP000887116"/>
    </source>
</evidence>
<proteinExistence type="predicted"/>
<sequence length="104" mass="12060">MLASVKTEKFSDTPLPPTGLNQIFKSKTFQGWQSHFRGFPIRQTGKGVNMSNAAACVRRRETLLLIGSHCFLCSMFPRMFFLLCNRVRPREHIWIFKEMIHQGT</sequence>
<dbReference type="EMBL" id="BMAO01037939">
    <property type="protein sequence ID" value="GFR21378.1"/>
    <property type="molecule type" value="Genomic_DNA"/>
</dbReference>
<reference evidence="1" key="1">
    <citation type="submission" date="2020-07" db="EMBL/GenBank/DDBJ databases">
        <title>Multicomponent nature underlies the extraordinary mechanical properties of spider dragline silk.</title>
        <authorList>
            <person name="Kono N."/>
            <person name="Nakamura H."/>
            <person name="Mori M."/>
            <person name="Yoshida Y."/>
            <person name="Ohtoshi R."/>
            <person name="Malay A.D."/>
            <person name="Moran D.A.P."/>
            <person name="Tomita M."/>
            <person name="Numata K."/>
            <person name="Arakawa K."/>
        </authorList>
    </citation>
    <scope>NUCLEOTIDE SEQUENCE</scope>
</reference>
<name>A0A8X6HEJ9_TRICU</name>
<accession>A0A8X6HEJ9</accession>
<protein>
    <submittedName>
        <fullName evidence="1">Uncharacterized protein</fullName>
    </submittedName>
</protein>
<dbReference type="Proteomes" id="UP000887116">
    <property type="component" value="Unassembled WGS sequence"/>
</dbReference>
<organism evidence="1 2">
    <name type="scientific">Trichonephila clavata</name>
    <name type="common">Joro spider</name>
    <name type="synonym">Nephila clavata</name>
    <dbReference type="NCBI Taxonomy" id="2740835"/>
    <lineage>
        <taxon>Eukaryota</taxon>
        <taxon>Metazoa</taxon>
        <taxon>Ecdysozoa</taxon>
        <taxon>Arthropoda</taxon>
        <taxon>Chelicerata</taxon>
        <taxon>Arachnida</taxon>
        <taxon>Araneae</taxon>
        <taxon>Araneomorphae</taxon>
        <taxon>Entelegynae</taxon>
        <taxon>Araneoidea</taxon>
        <taxon>Nephilidae</taxon>
        <taxon>Trichonephila</taxon>
    </lineage>
</organism>